<organism evidence="1 2">
    <name type="scientific">Geothermobacter hydrogeniphilus</name>
    <dbReference type="NCBI Taxonomy" id="1969733"/>
    <lineage>
        <taxon>Bacteria</taxon>
        <taxon>Pseudomonadati</taxon>
        <taxon>Thermodesulfobacteriota</taxon>
        <taxon>Desulfuromonadia</taxon>
        <taxon>Desulfuromonadales</taxon>
        <taxon>Geothermobacteraceae</taxon>
        <taxon>Geothermobacter</taxon>
    </lineage>
</organism>
<dbReference type="InterPro" id="IPR024524">
    <property type="entry name" value="DUF3800"/>
</dbReference>
<evidence type="ECO:0000313" key="1">
    <source>
        <dbReference type="EMBL" id="PNU20863.1"/>
    </source>
</evidence>
<gene>
    <name evidence="1" type="ORF">C2E25_04530</name>
</gene>
<sequence length="289" mass="33448">MAYFLFIDESGQDRTSSPYEVLAGMAVEDRDLWNLIQAIQGAEIRHFGTRYSHGRRELKAKKLLNRKTFRKARQLDPFPVEERQVLARACLEQGDAAGRREITALAQAKLAYVEELLEICTRFRCRAFASIVDACGPEPHACDLLRRDYCYLFERFFYYLEDKDEEASGIIVFDELEKSKSHVLVSQMDTYFKRTAKGRLRARQIIPEPFFVHSDLTTGIQLADLIAYVTSWGFRIRELNQPVREELGPYVEAICQLRHRSTREINGNPDFNIWSFAVIKDLGYGENEG</sequence>
<dbReference type="AlphaFoldDB" id="A0A2K2HC85"/>
<dbReference type="EMBL" id="PPFX01000007">
    <property type="protein sequence ID" value="PNU20863.1"/>
    <property type="molecule type" value="Genomic_DNA"/>
</dbReference>
<proteinExistence type="predicted"/>
<dbReference type="Pfam" id="PF12686">
    <property type="entry name" value="DUF3800"/>
    <property type="match status" value="1"/>
</dbReference>
<comment type="caution">
    <text evidence="1">The sequence shown here is derived from an EMBL/GenBank/DDBJ whole genome shotgun (WGS) entry which is preliminary data.</text>
</comment>
<protein>
    <submittedName>
        <fullName evidence="1">DUF3800 domain-containing protein</fullName>
    </submittedName>
</protein>
<dbReference type="RefSeq" id="WP_103114605.1">
    <property type="nucleotide sequence ID" value="NZ_PPFX01000007.1"/>
</dbReference>
<dbReference type="Proteomes" id="UP000236340">
    <property type="component" value="Unassembled WGS sequence"/>
</dbReference>
<name>A0A2K2HC85_9BACT</name>
<reference evidence="1 2" key="1">
    <citation type="journal article" date="2018" name="Genome Announc.">
        <title>Genome Sequence of Geothermobacter sp. HR-1 Iron Reducer from the Loihi Seamount.</title>
        <authorList>
            <person name="Smith H."/>
            <person name="Abuyen K."/>
            <person name="Tremblay J."/>
            <person name="Savalia P."/>
            <person name="Perez-Rodriguez I."/>
            <person name="Emerson D."/>
            <person name="Tully B."/>
            <person name="Amend J."/>
        </authorList>
    </citation>
    <scope>NUCLEOTIDE SEQUENCE [LARGE SCALE GENOMIC DNA]</scope>
    <source>
        <strain evidence="1 2">HR-1</strain>
    </source>
</reference>
<accession>A0A2K2HC85</accession>
<dbReference type="OrthoDB" id="9800818at2"/>
<evidence type="ECO:0000313" key="2">
    <source>
        <dbReference type="Proteomes" id="UP000236340"/>
    </source>
</evidence>